<sequence>MLCDFTYHFLLPSASRTNFSLTIRHMATTPTPRGFDPHHNNFDLLRLFAASQVAFIHIGDELHIEFSGWLLSVRHNLDYFPGVPIFFVISGFLISASLDRHPNLRNYAINRALRIYPALWTSTLVTLLMLTVFGNRIWEAIQTSGDNRFIIVAKWLIAQFSIAQFYNPAVFRANFGIGHLNGSLWTIPVELQFYLALPLLAPLLWRGLSTLQQNVRLMGMTLLLFALSWIFVNYHDEINSVSVKLAFLIRLSLLPYWYIFMLGIILQRNQASLARVLNGKGLYWLAVYLLIAFIFSRYDQIPQNIYTSNLLLMTLLSVTVVSLAFTVRDLANRLLQGNDISYGTYIYHGIVLNLAFELGFTRSIHVFVVVLLVSYLLAVASWLTVEQPALGLKHSPLLYRGHPHH</sequence>
<dbReference type="EMBL" id="QJPH01000380">
    <property type="protein sequence ID" value="PZN75656.1"/>
    <property type="molecule type" value="Genomic_DNA"/>
</dbReference>
<dbReference type="AlphaFoldDB" id="A0A2W4QXD2"/>
<keyword evidence="1" id="KW-1133">Transmembrane helix</keyword>
<feature type="transmembrane region" description="Helical" evidence="1">
    <location>
        <begin position="364"/>
        <end position="385"/>
    </location>
</feature>
<gene>
    <name evidence="3" type="ORF">DM484_18185</name>
</gene>
<feature type="transmembrane region" description="Helical" evidence="1">
    <location>
        <begin position="118"/>
        <end position="137"/>
    </location>
</feature>
<feature type="domain" description="Acyltransferase 3" evidence="2">
    <location>
        <begin position="41"/>
        <end position="381"/>
    </location>
</feature>
<feature type="transmembrane region" description="Helical" evidence="1">
    <location>
        <begin position="186"/>
        <end position="205"/>
    </location>
</feature>
<evidence type="ECO:0000313" key="4">
    <source>
        <dbReference type="Proteomes" id="UP000249396"/>
    </source>
</evidence>
<evidence type="ECO:0000313" key="3">
    <source>
        <dbReference type="EMBL" id="PZN75656.1"/>
    </source>
</evidence>
<evidence type="ECO:0000259" key="2">
    <source>
        <dbReference type="Pfam" id="PF01757"/>
    </source>
</evidence>
<dbReference type="InterPro" id="IPR002656">
    <property type="entry name" value="Acyl_transf_3_dom"/>
</dbReference>
<dbReference type="Proteomes" id="UP000249396">
    <property type="component" value="Unassembled WGS sequence"/>
</dbReference>
<evidence type="ECO:0000256" key="1">
    <source>
        <dbReference type="SAM" id="Phobius"/>
    </source>
</evidence>
<feature type="transmembrane region" description="Helical" evidence="1">
    <location>
        <begin position="340"/>
        <end position="358"/>
    </location>
</feature>
<keyword evidence="1" id="KW-0472">Membrane</keyword>
<keyword evidence="1" id="KW-0812">Transmembrane</keyword>
<dbReference type="PANTHER" id="PTHR23028">
    <property type="entry name" value="ACETYLTRANSFERASE"/>
    <property type="match status" value="1"/>
</dbReference>
<dbReference type="InterPro" id="IPR050879">
    <property type="entry name" value="Acyltransferase_3"/>
</dbReference>
<proteinExistence type="predicted"/>
<dbReference type="GO" id="GO:0016747">
    <property type="term" value="F:acyltransferase activity, transferring groups other than amino-acyl groups"/>
    <property type="evidence" value="ECO:0007669"/>
    <property type="project" value="InterPro"/>
</dbReference>
<name>A0A2W4QXD2_9GAMM</name>
<organism evidence="3 4">
    <name type="scientific">Candidatus Methylumidiphilus alinenensis</name>
    <dbReference type="NCBI Taxonomy" id="2202197"/>
    <lineage>
        <taxon>Bacteria</taxon>
        <taxon>Pseudomonadati</taxon>
        <taxon>Pseudomonadota</taxon>
        <taxon>Gammaproteobacteria</taxon>
        <taxon>Methylococcales</taxon>
        <taxon>Candidatus Methylumidiphilus</taxon>
    </lineage>
</organism>
<feature type="transmembrane region" description="Helical" evidence="1">
    <location>
        <begin position="281"/>
        <end position="298"/>
    </location>
</feature>
<feature type="transmembrane region" description="Helical" evidence="1">
    <location>
        <begin position="217"/>
        <end position="235"/>
    </location>
</feature>
<accession>A0A2W4QXD2</accession>
<feature type="transmembrane region" description="Helical" evidence="1">
    <location>
        <begin position="79"/>
        <end position="98"/>
    </location>
</feature>
<reference evidence="3 4" key="1">
    <citation type="journal article" date="2018" name="Aquat. Microb. Ecol.">
        <title>Gammaproteobacterial methanotrophs dominate.</title>
        <authorList>
            <person name="Rissanen A.J."/>
            <person name="Saarenheimo J."/>
            <person name="Tiirola M."/>
            <person name="Peura S."/>
            <person name="Aalto S.L."/>
            <person name="Karvinen A."/>
            <person name="Nykanen H."/>
        </authorList>
    </citation>
    <scope>NUCLEOTIDE SEQUENCE [LARGE SCALE GENOMIC DNA]</scope>
    <source>
        <strain evidence="3">AMbin10</strain>
    </source>
</reference>
<feature type="transmembrane region" description="Helical" evidence="1">
    <location>
        <begin position="149"/>
        <end position="166"/>
    </location>
</feature>
<dbReference type="GO" id="GO:0000271">
    <property type="term" value="P:polysaccharide biosynthetic process"/>
    <property type="evidence" value="ECO:0007669"/>
    <property type="project" value="TreeGrafter"/>
</dbReference>
<dbReference type="GO" id="GO:0016020">
    <property type="term" value="C:membrane"/>
    <property type="evidence" value="ECO:0007669"/>
    <property type="project" value="TreeGrafter"/>
</dbReference>
<feature type="transmembrane region" description="Helical" evidence="1">
    <location>
        <begin position="310"/>
        <end position="328"/>
    </location>
</feature>
<dbReference type="PANTHER" id="PTHR23028:SF53">
    <property type="entry name" value="ACYL_TRANSF_3 DOMAIN-CONTAINING PROTEIN"/>
    <property type="match status" value="1"/>
</dbReference>
<feature type="transmembrane region" description="Helical" evidence="1">
    <location>
        <begin position="247"/>
        <end position="269"/>
    </location>
</feature>
<dbReference type="Pfam" id="PF01757">
    <property type="entry name" value="Acyl_transf_3"/>
    <property type="match status" value="1"/>
</dbReference>
<protein>
    <recommendedName>
        <fullName evidence="2">Acyltransferase 3 domain-containing protein</fullName>
    </recommendedName>
</protein>
<comment type="caution">
    <text evidence="3">The sequence shown here is derived from an EMBL/GenBank/DDBJ whole genome shotgun (WGS) entry which is preliminary data.</text>
</comment>